<dbReference type="InterPro" id="IPR040340">
    <property type="entry name" value="CEST/Y3IP1"/>
</dbReference>
<dbReference type="PANTHER" id="PTHR33672:SF24">
    <property type="entry name" value="OS01G0798600 PROTEIN"/>
    <property type="match status" value="1"/>
</dbReference>
<dbReference type="EMBL" id="KZ502953">
    <property type="protein sequence ID" value="PKU70090.1"/>
    <property type="molecule type" value="Genomic_DNA"/>
</dbReference>
<dbReference type="OrthoDB" id="1880037at2759"/>
<evidence type="ECO:0000313" key="3">
    <source>
        <dbReference type="Proteomes" id="UP000233837"/>
    </source>
</evidence>
<keyword evidence="3" id="KW-1185">Reference proteome</keyword>
<dbReference type="GO" id="GO:0048564">
    <property type="term" value="P:photosystem I assembly"/>
    <property type="evidence" value="ECO:0007669"/>
    <property type="project" value="InterPro"/>
</dbReference>
<dbReference type="GO" id="GO:0009535">
    <property type="term" value="C:chloroplast thylakoid membrane"/>
    <property type="evidence" value="ECO:0007669"/>
    <property type="project" value="InterPro"/>
</dbReference>
<reference evidence="2 3" key="1">
    <citation type="journal article" date="2016" name="Sci. Rep.">
        <title>The Dendrobium catenatum Lindl. genome sequence provides insights into polysaccharide synthase, floral development and adaptive evolution.</title>
        <authorList>
            <person name="Zhang G.Q."/>
            <person name="Xu Q."/>
            <person name="Bian C."/>
            <person name="Tsai W.C."/>
            <person name="Yeh C.M."/>
            <person name="Liu K.W."/>
            <person name="Yoshida K."/>
            <person name="Zhang L.S."/>
            <person name="Chang S.B."/>
            <person name="Chen F."/>
            <person name="Shi Y."/>
            <person name="Su Y.Y."/>
            <person name="Zhang Y.Q."/>
            <person name="Chen L.J."/>
            <person name="Yin Y."/>
            <person name="Lin M."/>
            <person name="Huang H."/>
            <person name="Deng H."/>
            <person name="Wang Z.W."/>
            <person name="Zhu S.L."/>
            <person name="Zhao X."/>
            <person name="Deng C."/>
            <person name="Niu S.C."/>
            <person name="Huang J."/>
            <person name="Wang M."/>
            <person name="Liu G.H."/>
            <person name="Yang H.J."/>
            <person name="Xiao X.J."/>
            <person name="Hsiao Y.Y."/>
            <person name="Wu W.L."/>
            <person name="Chen Y.Y."/>
            <person name="Mitsuda N."/>
            <person name="Ohme-Takagi M."/>
            <person name="Luo Y.B."/>
            <person name="Van de Peer Y."/>
            <person name="Liu Z.J."/>
        </authorList>
    </citation>
    <scope>NUCLEOTIDE SEQUENCE [LARGE SCALE GENOMIC DNA]</scope>
    <source>
        <tissue evidence="2">The whole plant</tissue>
    </source>
</reference>
<sequence length="304" mass="33782">MEEFLCHDETFNSIQLSIPLDNERQISVDPQSLNLPASSSSTPLWSSRKQKNQSHTIISISHRFSAELPELAKLHALQLRRSKSCGDGRSSSPSDDFDIMSKKPTINHQQYGVQVLYNDSSNSSSDETDLEPNPSEDERFKCSALCLFFPGIYKKKSVLQTKTDSHNNNLEAVDRGSNLSKVASFEKFECGSWTSTANLDHDESGPLSYFDLPLELIRCSANESCSPVKSAFVFDKDLKGVLKKNSVSRLGSRKSCESNNRHVRFSTSSPTSYPASPNLSPCITPRLMKARNEFNALLEATSKG</sequence>
<evidence type="ECO:0000256" key="1">
    <source>
        <dbReference type="SAM" id="MobiDB-lite"/>
    </source>
</evidence>
<protein>
    <submittedName>
        <fullName evidence="2">Uncharacterized protein</fullName>
    </submittedName>
</protein>
<dbReference type="Proteomes" id="UP000233837">
    <property type="component" value="Unassembled WGS sequence"/>
</dbReference>
<dbReference type="GO" id="GO:0080183">
    <property type="term" value="P:response to photooxidative stress"/>
    <property type="evidence" value="ECO:0007669"/>
    <property type="project" value="InterPro"/>
</dbReference>
<feature type="region of interest" description="Disordered" evidence="1">
    <location>
        <begin position="118"/>
        <end position="137"/>
    </location>
</feature>
<reference evidence="2 3" key="2">
    <citation type="journal article" date="2017" name="Nature">
        <title>The Apostasia genome and the evolution of orchids.</title>
        <authorList>
            <person name="Zhang G.Q."/>
            <person name="Liu K.W."/>
            <person name="Li Z."/>
            <person name="Lohaus R."/>
            <person name="Hsiao Y.Y."/>
            <person name="Niu S.C."/>
            <person name="Wang J.Y."/>
            <person name="Lin Y.C."/>
            <person name="Xu Q."/>
            <person name="Chen L.J."/>
            <person name="Yoshida K."/>
            <person name="Fujiwara S."/>
            <person name="Wang Z.W."/>
            <person name="Zhang Y.Q."/>
            <person name="Mitsuda N."/>
            <person name="Wang M."/>
            <person name="Liu G.H."/>
            <person name="Pecoraro L."/>
            <person name="Huang H.X."/>
            <person name="Xiao X.J."/>
            <person name="Lin M."/>
            <person name="Wu X.Y."/>
            <person name="Wu W.L."/>
            <person name="Chen Y.Y."/>
            <person name="Chang S.B."/>
            <person name="Sakamoto S."/>
            <person name="Ohme-Takagi M."/>
            <person name="Yagi M."/>
            <person name="Zeng S.J."/>
            <person name="Shen C.Y."/>
            <person name="Yeh C.M."/>
            <person name="Luo Y.B."/>
            <person name="Tsai W.C."/>
            <person name="Van de Peer Y."/>
            <person name="Liu Z.J."/>
        </authorList>
    </citation>
    <scope>NUCLEOTIDE SEQUENCE [LARGE SCALE GENOMIC DNA]</scope>
    <source>
        <tissue evidence="2">The whole plant</tissue>
    </source>
</reference>
<organism evidence="2 3">
    <name type="scientific">Dendrobium catenatum</name>
    <dbReference type="NCBI Taxonomy" id="906689"/>
    <lineage>
        <taxon>Eukaryota</taxon>
        <taxon>Viridiplantae</taxon>
        <taxon>Streptophyta</taxon>
        <taxon>Embryophyta</taxon>
        <taxon>Tracheophyta</taxon>
        <taxon>Spermatophyta</taxon>
        <taxon>Magnoliopsida</taxon>
        <taxon>Liliopsida</taxon>
        <taxon>Asparagales</taxon>
        <taxon>Orchidaceae</taxon>
        <taxon>Epidendroideae</taxon>
        <taxon>Malaxideae</taxon>
        <taxon>Dendrobiinae</taxon>
        <taxon>Dendrobium</taxon>
    </lineage>
</organism>
<dbReference type="PANTHER" id="PTHR33672">
    <property type="entry name" value="YCF3-INTERACTING PROTEIN 1, CHLOROPLASTIC"/>
    <property type="match status" value="1"/>
</dbReference>
<gene>
    <name evidence="2" type="ORF">MA16_Dca016374</name>
</gene>
<accession>A0A2I0W350</accession>
<evidence type="ECO:0000313" key="2">
    <source>
        <dbReference type="EMBL" id="PKU70090.1"/>
    </source>
</evidence>
<name>A0A2I0W350_9ASPA</name>
<proteinExistence type="predicted"/>
<dbReference type="AlphaFoldDB" id="A0A2I0W350"/>
<feature type="region of interest" description="Disordered" evidence="1">
    <location>
        <begin position="82"/>
        <end position="101"/>
    </location>
</feature>